<evidence type="ECO:0000259" key="6">
    <source>
        <dbReference type="Pfam" id="PF17875"/>
    </source>
</evidence>
<dbReference type="Pfam" id="PF17875">
    <property type="entry name" value="RPA43_OB"/>
    <property type="match status" value="1"/>
</dbReference>
<proteinExistence type="predicted"/>
<feature type="region of interest" description="Disordered" evidence="5">
    <location>
        <begin position="237"/>
        <end position="338"/>
    </location>
</feature>
<organism evidence="7 8">
    <name type="scientific">Kwoniella newhampshirensis</name>
    <dbReference type="NCBI Taxonomy" id="1651941"/>
    <lineage>
        <taxon>Eukaryota</taxon>
        <taxon>Fungi</taxon>
        <taxon>Dikarya</taxon>
        <taxon>Basidiomycota</taxon>
        <taxon>Agaricomycotina</taxon>
        <taxon>Tremellomycetes</taxon>
        <taxon>Tremellales</taxon>
        <taxon>Cryptococcaceae</taxon>
        <taxon>Kwoniella</taxon>
    </lineage>
</organism>
<reference evidence="7 8" key="1">
    <citation type="journal article" date="2024" name="bioRxiv">
        <title>Comparative genomics of Cryptococcus and Kwoniella reveals pathogenesis evolution and contrasting karyotype dynamics via intercentromeric recombination or chromosome fusion.</title>
        <authorList>
            <person name="Coelho M.A."/>
            <person name="David-Palma M."/>
            <person name="Shea T."/>
            <person name="Bowers K."/>
            <person name="McGinley-Smith S."/>
            <person name="Mohammad A.W."/>
            <person name="Gnirke A."/>
            <person name="Yurkov A.M."/>
            <person name="Nowrousian M."/>
            <person name="Sun S."/>
            <person name="Cuomo C.A."/>
            <person name="Heitman J."/>
        </authorList>
    </citation>
    <scope>NUCLEOTIDE SEQUENCE [LARGE SCALE GENOMIC DNA]</scope>
    <source>
        <strain evidence="7 8">CBS 13917</strain>
    </source>
</reference>
<dbReference type="Gene3D" id="2.40.50.1060">
    <property type="match status" value="1"/>
</dbReference>
<dbReference type="Gene3D" id="3.30.1490.120">
    <property type="entry name" value="RNA polymerase Rpb7-like, N-terminal domain"/>
    <property type="match status" value="1"/>
</dbReference>
<evidence type="ECO:0000313" key="8">
    <source>
        <dbReference type="Proteomes" id="UP001388673"/>
    </source>
</evidence>
<dbReference type="InterPro" id="IPR036898">
    <property type="entry name" value="RNA_pol_Rpb7-like_N_sf"/>
</dbReference>
<feature type="compositionally biased region" description="Low complexity" evidence="5">
    <location>
        <begin position="1"/>
        <end position="10"/>
    </location>
</feature>
<feature type="region of interest" description="Disordered" evidence="5">
    <location>
        <begin position="1"/>
        <end position="57"/>
    </location>
</feature>
<feature type="domain" description="RPA43 OB" evidence="6">
    <location>
        <begin position="131"/>
        <end position="240"/>
    </location>
</feature>
<keyword evidence="3" id="KW-0804">Transcription</keyword>
<name>A0AAW0YFJ2_9TREE</name>
<accession>A0AAW0YFJ2</accession>
<dbReference type="InterPro" id="IPR041178">
    <property type="entry name" value="RPA43_OB"/>
</dbReference>
<dbReference type="PANTHER" id="PTHR12709">
    <property type="entry name" value="DNA-DIRECTED RNA POLYMERASE II, III"/>
    <property type="match status" value="1"/>
</dbReference>
<feature type="compositionally biased region" description="Basic and acidic residues" evidence="5">
    <location>
        <begin position="314"/>
        <end position="329"/>
    </location>
</feature>
<evidence type="ECO:0000256" key="3">
    <source>
        <dbReference type="ARBA" id="ARBA00023163"/>
    </source>
</evidence>
<dbReference type="Proteomes" id="UP001388673">
    <property type="component" value="Unassembled WGS sequence"/>
</dbReference>
<protein>
    <recommendedName>
        <fullName evidence="6">RPA43 OB domain-containing protein</fullName>
    </recommendedName>
</protein>
<dbReference type="KEGG" id="kne:92183476"/>
<sequence length="384" mass="42518">MSQHNAQASSSKHKSESSKSKQHENGKSSKHHSSRNTVERTTKPKSSKHDKSPFEHRFSRMRMSIAPKFGADVMSGVREKLDDMIMRYVSQMGGVLLAHWEHSFVDDTTKLVNECPFNIVEVEFHSILWAPKIGQKLYGTHSLSSPSHLSLLFSKTFNVSIPLQHIPTDLYEFEHTDEADDLSSDSEDEDEDIGGAVHDVGRWKEKSTGGLLGEGGKGIKFTVIGMQVSNQMLSLTGSLLSDPSNPPPMSEASLAVPPRPSPTPSPSPSPSPEPESSRPAKRTKASVAARYDSDLQPVPTSAPEAEVIDTRFMNPRDLKKFRKEEEKKKRDARKARKEEKVLEEVQEVGAEKLVDVVGRGEEETAVGAKRKAGGGEDEKRKKKK</sequence>
<evidence type="ECO:0000256" key="5">
    <source>
        <dbReference type="SAM" id="MobiDB-lite"/>
    </source>
</evidence>
<dbReference type="AlphaFoldDB" id="A0AAW0YFJ2"/>
<dbReference type="RefSeq" id="XP_066800313.1">
    <property type="nucleotide sequence ID" value="XM_066949305.1"/>
</dbReference>
<keyword evidence="4" id="KW-0539">Nucleus</keyword>
<evidence type="ECO:0000256" key="2">
    <source>
        <dbReference type="ARBA" id="ARBA00022478"/>
    </source>
</evidence>
<evidence type="ECO:0000256" key="4">
    <source>
        <dbReference type="ARBA" id="ARBA00023242"/>
    </source>
</evidence>
<gene>
    <name evidence="7" type="ORF">IAR55_006218</name>
</gene>
<keyword evidence="8" id="KW-1185">Reference proteome</keyword>
<keyword evidence="2" id="KW-0240">DNA-directed RNA polymerase</keyword>
<dbReference type="EMBL" id="JBCAWK010000012">
    <property type="protein sequence ID" value="KAK8845505.1"/>
    <property type="molecule type" value="Genomic_DNA"/>
</dbReference>
<feature type="compositionally biased region" description="Basic and acidic residues" evidence="5">
    <location>
        <begin position="373"/>
        <end position="384"/>
    </location>
</feature>
<feature type="compositionally biased region" description="Pro residues" evidence="5">
    <location>
        <begin position="257"/>
        <end position="273"/>
    </location>
</feature>
<feature type="compositionally biased region" description="Basic and acidic residues" evidence="5">
    <location>
        <begin position="37"/>
        <end position="57"/>
    </location>
</feature>
<dbReference type="PANTHER" id="PTHR12709:SF5">
    <property type="entry name" value="DNA-DIRECTED RNA POLYMERASE I SUBUNIT RPA43"/>
    <property type="match status" value="1"/>
</dbReference>
<comment type="caution">
    <text evidence="7">The sequence shown here is derived from an EMBL/GenBank/DDBJ whole genome shotgun (WGS) entry which is preliminary data.</text>
</comment>
<dbReference type="GO" id="GO:0005736">
    <property type="term" value="C:RNA polymerase I complex"/>
    <property type="evidence" value="ECO:0007669"/>
    <property type="project" value="TreeGrafter"/>
</dbReference>
<feature type="region of interest" description="Disordered" evidence="5">
    <location>
        <begin position="359"/>
        <end position="384"/>
    </location>
</feature>
<dbReference type="GO" id="GO:0006352">
    <property type="term" value="P:DNA-templated transcription initiation"/>
    <property type="evidence" value="ECO:0007669"/>
    <property type="project" value="InterPro"/>
</dbReference>
<feature type="compositionally biased region" description="Basic and acidic residues" evidence="5">
    <location>
        <begin position="13"/>
        <end position="27"/>
    </location>
</feature>
<evidence type="ECO:0000313" key="7">
    <source>
        <dbReference type="EMBL" id="KAK8845505.1"/>
    </source>
</evidence>
<dbReference type="InterPro" id="IPR045113">
    <property type="entry name" value="Rpb7-like"/>
</dbReference>
<dbReference type="GO" id="GO:0006362">
    <property type="term" value="P:transcription elongation by RNA polymerase I"/>
    <property type="evidence" value="ECO:0007669"/>
    <property type="project" value="TreeGrafter"/>
</dbReference>
<dbReference type="GeneID" id="92183476"/>
<evidence type="ECO:0000256" key="1">
    <source>
        <dbReference type="ARBA" id="ARBA00004123"/>
    </source>
</evidence>
<comment type="subcellular location">
    <subcellularLocation>
        <location evidence="1">Nucleus</location>
    </subcellularLocation>
</comment>